<evidence type="ECO:0000256" key="1">
    <source>
        <dbReference type="ARBA" id="ARBA00004120"/>
    </source>
</evidence>
<name>A0A9Q0RJX5_BLOTA</name>
<keyword evidence="3" id="KW-0970">Cilium biogenesis/degradation</keyword>
<dbReference type="PROSITE" id="PS51381">
    <property type="entry name" value="C2_B9"/>
    <property type="match status" value="1"/>
</dbReference>
<dbReference type="AlphaFoldDB" id="A0A9Q0RJX5"/>
<keyword evidence="9" id="KW-1185">Reference proteome</keyword>
<reference evidence="8" key="1">
    <citation type="submission" date="2022-12" db="EMBL/GenBank/DDBJ databases">
        <title>Genome assemblies of Blomia tropicalis.</title>
        <authorList>
            <person name="Cui Y."/>
        </authorList>
    </citation>
    <scope>NUCLEOTIDE SEQUENCE</scope>
    <source>
        <tissue evidence="8">Adult mites</tissue>
    </source>
</reference>
<evidence type="ECO:0000256" key="6">
    <source>
        <dbReference type="ARBA" id="ARBA00038411"/>
    </source>
</evidence>
<comment type="similarity">
    <text evidence="6">Belongs to the B9D family.</text>
</comment>
<evidence type="ECO:0000256" key="7">
    <source>
        <dbReference type="ARBA" id="ARBA00039274"/>
    </source>
</evidence>
<keyword evidence="5" id="KW-0966">Cell projection</keyword>
<evidence type="ECO:0000313" key="8">
    <source>
        <dbReference type="EMBL" id="KAJ6218513.1"/>
    </source>
</evidence>
<dbReference type="Proteomes" id="UP001142055">
    <property type="component" value="Chromosome 3"/>
</dbReference>
<evidence type="ECO:0000256" key="2">
    <source>
        <dbReference type="ARBA" id="ARBA00022490"/>
    </source>
</evidence>
<evidence type="ECO:0000313" key="9">
    <source>
        <dbReference type="Proteomes" id="UP001142055"/>
    </source>
</evidence>
<dbReference type="PANTHER" id="PTHR12968">
    <property type="entry name" value="B9 DOMAIN-CONTAINING"/>
    <property type="match status" value="1"/>
</dbReference>
<dbReference type="PANTHER" id="PTHR12968:SF1">
    <property type="entry name" value="B9 DOMAIN-CONTAINING PROTEIN 1"/>
    <property type="match status" value="1"/>
</dbReference>
<keyword evidence="4" id="KW-0206">Cytoskeleton</keyword>
<sequence>MDENLLIHNYFLINVHGQIESCIFPGDDLDSIQCRCIFRNGPDWSLLNADNSTNENDVCYISQIANKVDDGKQRFVWNLPFEATFKSTNVFGWPQLIVIVYCIDNFGNDIVRGYGWIHLPTKPGSHVERIRLFAPDSATMLNRITSWFVQSRKPTFTDARLAAGNDGRSLVAVQGTGEVTVHLNLLFKDFKKFGFEFDLHQLFLQHRFK</sequence>
<evidence type="ECO:0000256" key="5">
    <source>
        <dbReference type="ARBA" id="ARBA00023273"/>
    </source>
</evidence>
<dbReference type="Pfam" id="PF07162">
    <property type="entry name" value="B9-C2"/>
    <property type="match status" value="1"/>
</dbReference>
<organism evidence="8 9">
    <name type="scientific">Blomia tropicalis</name>
    <name type="common">Mite</name>
    <dbReference type="NCBI Taxonomy" id="40697"/>
    <lineage>
        <taxon>Eukaryota</taxon>
        <taxon>Metazoa</taxon>
        <taxon>Ecdysozoa</taxon>
        <taxon>Arthropoda</taxon>
        <taxon>Chelicerata</taxon>
        <taxon>Arachnida</taxon>
        <taxon>Acari</taxon>
        <taxon>Acariformes</taxon>
        <taxon>Sarcoptiformes</taxon>
        <taxon>Astigmata</taxon>
        <taxon>Glycyphagoidea</taxon>
        <taxon>Echimyopodidae</taxon>
        <taxon>Blomia</taxon>
    </lineage>
</organism>
<comment type="subcellular location">
    <subcellularLocation>
        <location evidence="1">Cytoplasm</location>
        <location evidence="1">Cytoskeleton</location>
        <location evidence="1">Cilium basal body</location>
    </subcellularLocation>
</comment>
<dbReference type="GO" id="GO:0060271">
    <property type="term" value="P:cilium assembly"/>
    <property type="evidence" value="ECO:0007669"/>
    <property type="project" value="TreeGrafter"/>
</dbReference>
<gene>
    <name evidence="8" type="ORF">RDWZM_009670</name>
</gene>
<evidence type="ECO:0000256" key="4">
    <source>
        <dbReference type="ARBA" id="ARBA00023212"/>
    </source>
</evidence>
<proteinExistence type="inferred from homology"/>
<keyword evidence="2" id="KW-0963">Cytoplasm</keyword>
<dbReference type="OMA" id="NMPIEVT"/>
<comment type="caution">
    <text evidence="8">The sequence shown here is derived from an EMBL/GenBank/DDBJ whole genome shotgun (WGS) entry which is preliminary data.</text>
</comment>
<dbReference type="EMBL" id="JAPWDV010000003">
    <property type="protein sequence ID" value="KAJ6218513.1"/>
    <property type="molecule type" value="Genomic_DNA"/>
</dbReference>
<dbReference type="GO" id="GO:0036038">
    <property type="term" value="C:MKS complex"/>
    <property type="evidence" value="ECO:0007669"/>
    <property type="project" value="TreeGrafter"/>
</dbReference>
<dbReference type="InterPro" id="IPR010796">
    <property type="entry name" value="C2_B9-type_dom"/>
</dbReference>
<evidence type="ECO:0000256" key="3">
    <source>
        <dbReference type="ARBA" id="ARBA00022794"/>
    </source>
</evidence>
<accession>A0A9Q0RJX5</accession>
<protein>
    <recommendedName>
        <fullName evidence="7">B9 domain-containing protein 1</fullName>
    </recommendedName>
</protein>